<reference evidence="1 2" key="1">
    <citation type="journal article" date="2022" name="DNA Res.">
        <title>Chromosomal-level genome assembly of the orchid tree Bauhinia variegata (Leguminosae; Cercidoideae) supports the allotetraploid origin hypothesis of Bauhinia.</title>
        <authorList>
            <person name="Zhong Y."/>
            <person name="Chen Y."/>
            <person name="Zheng D."/>
            <person name="Pang J."/>
            <person name="Liu Y."/>
            <person name="Luo S."/>
            <person name="Meng S."/>
            <person name="Qian L."/>
            <person name="Wei D."/>
            <person name="Dai S."/>
            <person name="Zhou R."/>
        </authorList>
    </citation>
    <scope>NUCLEOTIDE SEQUENCE [LARGE SCALE GENOMIC DNA]</scope>
    <source>
        <strain evidence="1">BV-YZ2020</strain>
    </source>
</reference>
<dbReference type="Proteomes" id="UP000828941">
    <property type="component" value="Chromosome 3"/>
</dbReference>
<evidence type="ECO:0000313" key="2">
    <source>
        <dbReference type="Proteomes" id="UP000828941"/>
    </source>
</evidence>
<protein>
    <submittedName>
        <fullName evidence="1">Uncharacterized protein</fullName>
    </submittedName>
</protein>
<accession>A0ACB9PY11</accession>
<dbReference type="EMBL" id="CM039428">
    <property type="protein sequence ID" value="KAI4352456.1"/>
    <property type="molecule type" value="Genomic_DNA"/>
</dbReference>
<gene>
    <name evidence="1" type="ORF">L6164_006706</name>
</gene>
<comment type="caution">
    <text evidence="1">The sequence shown here is derived from an EMBL/GenBank/DDBJ whole genome shotgun (WGS) entry which is preliminary data.</text>
</comment>
<organism evidence="1 2">
    <name type="scientific">Bauhinia variegata</name>
    <name type="common">Purple orchid tree</name>
    <name type="synonym">Phanera variegata</name>
    <dbReference type="NCBI Taxonomy" id="167791"/>
    <lineage>
        <taxon>Eukaryota</taxon>
        <taxon>Viridiplantae</taxon>
        <taxon>Streptophyta</taxon>
        <taxon>Embryophyta</taxon>
        <taxon>Tracheophyta</taxon>
        <taxon>Spermatophyta</taxon>
        <taxon>Magnoliopsida</taxon>
        <taxon>eudicotyledons</taxon>
        <taxon>Gunneridae</taxon>
        <taxon>Pentapetalae</taxon>
        <taxon>rosids</taxon>
        <taxon>fabids</taxon>
        <taxon>Fabales</taxon>
        <taxon>Fabaceae</taxon>
        <taxon>Cercidoideae</taxon>
        <taxon>Cercideae</taxon>
        <taxon>Bauhiniinae</taxon>
        <taxon>Bauhinia</taxon>
    </lineage>
</organism>
<evidence type="ECO:0000313" key="1">
    <source>
        <dbReference type="EMBL" id="KAI4352456.1"/>
    </source>
</evidence>
<name>A0ACB9PY11_BAUVA</name>
<keyword evidence="2" id="KW-1185">Reference proteome</keyword>
<proteinExistence type="predicted"/>
<sequence length="466" mass="51397">MEQMKVLQVCTVTPPPQTITSTGAPTSLPLTFFDIFWLRFPPVECLFFYEFPHPTTSFFDSVLPKLKHSLSLTLQYLLPLAGNLTWAQDSPIPIISYVPGDGVSLTIAKSDADFNHIIGSNLIEALKFRSLIPFLSISHEKASALALQITLFPNSGFSIGITAHHAILDGKTASSFLKSWAYICSKLTESSSSLSPPLPENLIPFYNREVIRDPNGIGPLHLKEWTSSGGPNNRSLMVWNWDDKVTAESIRGSFELTPSDLQKLRESLASKLKNKSIRVSSFALTCAYAWACLVRAEQTKSKRVIFVINVDCRSRLEPPIPSTYFGNCVASHFASAETKTLMGGDGFLSALEAINEALNGLEENGVLTEAAQLSKDKANPAEDRILSVAGSPRMELYGIDFGWGRPKKVEISSIDKTENVKKEGKKIIFTNVGNPHALGQKPLTFPRQVVALCQAPFLSDWPRIYF</sequence>